<dbReference type="Proteomes" id="UP000466442">
    <property type="component" value="Unassembled WGS sequence"/>
</dbReference>
<evidence type="ECO:0000313" key="1">
    <source>
        <dbReference type="EMBL" id="KAF6210073.1"/>
    </source>
</evidence>
<name>A0A8S9XMA8_APOLU</name>
<reference evidence="1" key="1">
    <citation type="journal article" date="2021" name="Mol. Ecol. Resour.">
        <title>Apolygus lucorum genome provides insights into omnivorousness and mesophyll feeding.</title>
        <authorList>
            <person name="Liu Y."/>
            <person name="Liu H."/>
            <person name="Wang H."/>
            <person name="Huang T."/>
            <person name="Liu B."/>
            <person name="Yang B."/>
            <person name="Yin L."/>
            <person name="Li B."/>
            <person name="Zhang Y."/>
            <person name="Zhang S."/>
            <person name="Jiang F."/>
            <person name="Zhang X."/>
            <person name="Ren Y."/>
            <person name="Wang B."/>
            <person name="Wang S."/>
            <person name="Lu Y."/>
            <person name="Wu K."/>
            <person name="Fan W."/>
            <person name="Wang G."/>
        </authorList>
    </citation>
    <scope>NUCLEOTIDE SEQUENCE</scope>
    <source>
        <strain evidence="1">12Hb</strain>
    </source>
</reference>
<dbReference type="EMBL" id="WIXP02000006">
    <property type="protein sequence ID" value="KAF6210073.1"/>
    <property type="molecule type" value="Genomic_DNA"/>
</dbReference>
<dbReference type="AlphaFoldDB" id="A0A8S9XMA8"/>
<gene>
    <name evidence="1" type="ORF">GE061_015829</name>
</gene>
<evidence type="ECO:0000313" key="2">
    <source>
        <dbReference type="Proteomes" id="UP000466442"/>
    </source>
</evidence>
<comment type="caution">
    <text evidence="1">The sequence shown here is derived from an EMBL/GenBank/DDBJ whole genome shotgun (WGS) entry which is preliminary data.</text>
</comment>
<sequence>MMLLLILFAVVTANPPGGSNTVQPDVERGHIDCFSGKSRKESIVCVGDALKDEIVNLETANRMVKRLSHEGEADRNVYAWGISSDGSLEIAKYYDPSGDIVALNLGHLRWTAPKNRVMHANVQRKIILAYTWESVRDTKPIEHWFDLTAISGDPGAHWSFAEDGYVAGISDAFTTRSCAGYEDLKEALSTKQTFITYFMNPYHLCAKFSEKVQTVIGKYREEMMIVHGKETKTRIPQWECSYTGSWRCVGIMTESEKRKITELINLN</sequence>
<keyword evidence="2" id="KW-1185">Reference proteome</keyword>
<accession>A0A8S9XMA8</accession>
<protein>
    <submittedName>
        <fullName evidence="1">Uncharacterized protein</fullName>
    </submittedName>
</protein>
<proteinExistence type="predicted"/>
<organism evidence="1 2">
    <name type="scientific">Apolygus lucorum</name>
    <name type="common">Small green plant bug</name>
    <name type="synonym">Lygocoris lucorum</name>
    <dbReference type="NCBI Taxonomy" id="248454"/>
    <lineage>
        <taxon>Eukaryota</taxon>
        <taxon>Metazoa</taxon>
        <taxon>Ecdysozoa</taxon>
        <taxon>Arthropoda</taxon>
        <taxon>Hexapoda</taxon>
        <taxon>Insecta</taxon>
        <taxon>Pterygota</taxon>
        <taxon>Neoptera</taxon>
        <taxon>Paraneoptera</taxon>
        <taxon>Hemiptera</taxon>
        <taxon>Heteroptera</taxon>
        <taxon>Panheteroptera</taxon>
        <taxon>Cimicomorpha</taxon>
        <taxon>Miridae</taxon>
        <taxon>Mirini</taxon>
        <taxon>Apolygus</taxon>
    </lineage>
</organism>